<keyword evidence="3 6" id="KW-0812">Transmembrane</keyword>
<feature type="transmembrane region" description="Helical" evidence="6">
    <location>
        <begin position="94"/>
        <end position="116"/>
    </location>
</feature>
<feature type="transmembrane region" description="Helical" evidence="6">
    <location>
        <begin position="21"/>
        <end position="46"/>
    </location>
</feature>
<feature type="transmembrane region" description="Helical" evidence="6">
    <location>
        <begin position="352"/>
        <end position="373"/>
    </location>
</feature>
<keyword evidence="8" id="KW-1185">Reference proteome</keyword>
<evidence type="ECO:0000256" key="6">
    <source>
        <dbReference type="SAM" id="Phobius"/>
    </source>
</evidence>
<organism evidence="7 8">
    <name type="scientific">Marinobacter flavimaris</name>
    <dbReference type="NCBI Taxonomy" id="262076"/>
    <lineage>
        <taxon>Bacteria</taxon>
        <taxon>Pseudomonadati</taxon>
        <taxon>Pseudomonadota</taxon>
        <taxon>Gammaproteobacteria</taxon>
        <taxon>Pseudomonadales</taxon>
        <taxon>Marinobacteraceae</taxon>
        <taxon>Marinobacter</taxon>
    </lineage>
</organism>
<evidence type="ECO:0000256" key="5">
    <source>
        <dbReference type="ARBA" id="ARBA00023136"/>
    </source>
</evidence>
<dbReference type="GO" id="GO:0005886">
    <property type="term" value="C:plasma membrane"/>
    <property type="evidence" value="ECO:0007669"/>
    <property type="project" value="UniProtKB-SubCell"/>
</dbReference>
<comment type="caution">
    <text evidence="7">The sequence shown here is derived from an EMBL/GenBank/DDBJ whole genome shotgun (WGS) entry which is preliminary data.</text>
</comment>
<accession>A0A3D8H6N2</accession>
<evidence type="ECO:0000256" key="2">
    <source>
        <dbReference type="ARBA" id="ARBA00022475"/>
    </source>
</evidence>
<keyword evidence="5 6" id="KW-0472">Membrane</keyword>
<evidence type="ECO:0000256" key="3">
    <source>
        <dbReference type="ARBA" id="ARBA00022692"/>
    </source>
</evidence>
<evidence type="ECO:0000313" key="8">
    <source>
        <dbReference type="Proteomes" id="UP000256431"/>
    </source>
</evidence>
<gene>
    <name evidence="7" type="ORF">DXI23_01490</name>
</gene>
<keyword evidence="2" id="KW-1003">Cell membrane</keyword>
<keyword evidence="4 6" id="KW-1133">Transmembrane helix</keyword>
<dbReference type="PANTHER" id="PTHR30250">
    <property type="entry name" value="PST FAMILY PREDICTED COLANIC ACID TRANSPORTER"/>
    <property type="match status" value="1"/>
</dbReference>
<feature type="transmembrane region" description="Helical" evidence="6">
    <location>
        <begin position="269"/>
        <end position="292"/>
    </location>
</feature>
<dbReference type="PANTHER" id="PTHR30250:SF11">
    <property type="entry name" value="O-ANTIGEN TRANSPORTER-RELATED"/>
    <property type="match status" value="1"/>
</dbReference>
<dbReference type="InterPro" id="IPR002797">
    <property type="entry name" value="Polysacc_synth"/>
</dbReference>
<dbReference type="Pfam" id="PF01943">
    <property type="entry name" value="Polysacc_synt"/>
    <property type="match status" value="1"/>
</dbReference>
<feature type="transmembrane region" description="Helical" evidence="6">
    <location>
        <begin position="167"/>
        <end position="189"/>
    </location>
</feature>
<feature type="transmembrane region" description="Helical" evidence="6">
    <location>
        <begin position="312"/>
        <end position="332"/>
    </location>
</feature>
<dbReference type="RefSeq" id="WP_104269958.1">
    <property type="nucleotide sequence ID" value="NZ_PSSW01000001.1"/>
</dbReference>
<dbReference type="EMBL" id="QRDH01000001">
    <property type="protein sequence ID" value="RDU42384.1"/>
    <property type="molecule type" value="Genomic_DNA"/>
</dbReference>
<sequence>MLDKLDGKSVAQIHQLIRNGLRVIGVRVAGTGLAFALAIVLARSLGAEGYGLYSFVLSLLFFLSIPIQAGLPNLVVRETAKARLHYDWPTIKGLWYWVVGVILVASSIFIICVLLIEQMGTDWISKERLDLMIVGLLFIPFIGLTINHSAIIRGLGHVVLGIVPDAIVRPALTLLLVGSVFVFGSPLAVTPGLAMFSYVFSIGTAFALSSILLYLVIPREQRRFGPSRMDIGYWKRSAYPLTVVGGLQIMYSYSDLLILGMFHSDTEVGIYRAVGQLGMLVVFGLSAINQMLHPQISKLFSSGRLVDLQKMITMSSLGIFILALIPGVPLIVFGGDFLEFIFGHEFSDGAVALVVLTFGQLVNAAFGSVGALLNMTGHETDAMKGMFVSLGVNITFAFILIPPFGIEGAALATAVSLATWNIILRHFVKKRLGIESIGILNILKRERIEP</sequence>
<feature type="transmembrane region" description="Helical" evidence="6">
    <location>
        <begin position="410"/>
        <end position="428"/>
    </location>
</feature>
<evidence type="ECO:0000313" key="7">
    <source>
        <dbReference type="EMBL" id="RDU42384.1"/>
    </source>
</evidence>
<dbReference type="Proteomes" id="UP000256431">
    <property type="component" value="Unassembled WGS sequence"/>
</dbReference>
<evidence type="ECO:0000256" key="4">
    <source>
        <dbReference type="ARBA" id="ARBA00022989"/>
    </source>
</evidence>
<feature type="transmembrane region" description="Helical" evidence="6">
    <location>
        <begin position="131"/>
        <end position="155"/>
    </location>
</feature>
<name>A0A3D8H6N2_9GAMM</name>
<feature type="transmembrane region" description="Helical" evidence="6">
    <location>
        <begin position="385"/>
        <end position="404"/>
    </location>
</feature>
<dbReference type="AlphaFoldDB" id="A0A3D8H6N2"/>
<dbReference type="InterPro" id="IPR050833">
    <property type="entry name" value="Poly_Biosynth_Transport"/>
</dbReference>
<dbReference type="CDD" id="cd13128">
    <property type="entry name" value="MATE_Wzx_like"/>
    <property type="match status" value="1"/>
</dbReference>
<protein>
    <submittedName>
        <fullName evidence="7">Flippase</fullName>
    </submittedName>
</protein>
<feature type="transmembrane region" description="Helical" evidence="6">
    <location>
        <begin position="238"/>
        <end position="263"/>
    </location>
</feature>
<feature type="transmembrane region" description="Helical" evidence="6">
    <location>
        <begin position="195"/>
        <end position="217"/>
    </location>
</feature>
<comment type="subcellular location">
    <subcellularLocation>
        <location evidence="1">Cell membrane</location>
        <topology evidence="1">Multi-pass membrane protein</topology>
    </subcellularLocation>
</comment>
<proteinExistence type="predicted"/>
<feature type="transmembrane region" description="Helical" evidence="6">
    <location>
        <begin position="52"/>
        <end position="74"/>
    </location>
</feature>
<evidence type="ECO:0000256" key="1">
    <source>
        <dbReference type="ARBA" id="ARBA00004651"/>
    </source>
</evidence>
<reference evidence="7 8" key="1">
    <citation type="submission" date="2018-08" db="EMBL/GenBank/DDBJ databases">
        <title>Genome sequence of Marinobacter flavimaris KCTC 12185.</title>
        <authorList>
            <person name="Chun J."/>
            <person name="Kim B.-Y."/>
            <person name="Choi S.-B."/>
            <person name="Kwak M.-J."/>
        </authorList>
    </citation>
    <scope>NUCLEOTIDE SEQUENCE [LARGE SCALE GENOMIC DNA]</scope>
    <source>
        <strain evidence="7 8">KCTC 12185</strain>
    </source>
</reference>